<dbReference type="InterPro" id="IPR050437">
    <property type="entry name" value="Ribos_protein_bS1-like"/>
</dbReference>
<keyword evidence="2" id="KW-0689">Ribosomal protein</keyword>
<dbReference type="CDD" id="cd05687">
    <property type="entry name" value="S1_RPS1_repeat_ec1_hs1"/>
    <property type="match status" value="1"/>
</dbReference>
<evidence type="ECO:0000313" key="6">
    <source>
        <dbReference type="EMBL" id="SVC01863.1"/>
    </source>
</evidence>
<dbReference type="GO" id="GO:0022627">
    <property type="term" value="C:cytosolic small ribosomal subunit"/>
    <property type="evidence" value="ECO:0007669"/>
    <property type="project" value="TreeGrafter"/>
</dbReference>
<feature type="domain" description="S1 motif" evidence="5">
    <location>
        <begin position="52"/>
        <end position="115"/>
    </location>
</feature>
<feature type="domain" description="S1 motif" evidence="5">
    <location>
        <begin position="133"/>
        <end position="199"/>
    </location>
</feature>
<dbReference type="PANTHER" id="PTHR10724:SF7">
    <property type="entry name" value="SMALL RIBOSOMAL SUBUNIT PROTEIN BS1C"/>
    <property type="match status" value="1"/>
</dbReference>
<evidence type="ECO:0000259" key="5">
    <source>
        <dbReference type="PROSITE" id="PS50126"/>
    </source>
</evidence>
<dbReference type="PRINTS" id="PR00681">
    <property type="entry name" value="RIBOSOMALS1"/>
</dbReference>
<dbReference type="Pfam" id="PF00575">
    <property type="entry name" value="S1"/>
    <property type="match status" value="2"/>
</dbReference>
<dbReference type="EMBL" id="UINC01068899">
    <property type="protein sequence ID" value="SVC01863.1"/>
    <property type="molecule type" value="Genomic_DNA"/>
</dbReference>
<dbReference type="SUPFAM" id="SSF50249">
    <property type="entry name" value="Nucleic acid-binding proteins"/>
    <property type="match status" value="3"/>
</dbReference>
<feature type="domain" description="S1 motif" evidence="5">
    <location>
        <begin position="220"/>
        <end position="240"/>
    </location>
</feature>
<reference evidence="6" key="1">
    <citation type="submission" date="2018-05" db="EMBL/GenBank/DDBJ databases">
        <authorList>
            <person name="Lanie J.A."/>
            <person name="Ng W.-L."/>
            <person name="Kazmierczak K.M."/>
            <person name="Andrzejewski T.M."/>
            <person name="Davidsen T.M."/>
            <person name="Wayne K.J."/>
            <person name="Tettelin H."/>
            <person name="Glass J.I."/>
            <person name="Rusch D."/>
            <person name="Podicherti R."/>
            <person name="Tsui H.-C.T."/>
            <person name="Winkler M.E."/>
        </authorList>
    </citation>
    <scope>NUCLEOTIDE SEQUENCE</scope>
</reference>
<dbReference type="GO" id="GO:0003735">
    <property type="term" value="F:structural constituent of ribosome"/>
    <property type="evidence" value="ECO:0007669"/>
    <property type="project" value="TreeGrafter"/>
</dbReference>
<dbReference type="PANTHER" id="PTHR10724">
    <property type="entry name" value="30S RIBOSOMAL PROTEIN S1"/>
    <property type="match status" value="1"/>
</dbReference>
<evidence type="ECO:0000256" key="1">
    <source>
        <dbReference type="ARBA" id="ARBA00006767"/>
    </source>
</evidence>
<keyword evidence="3" id="KW-0687">Ribonucleoprotein</keyword>
<feature type="region of interest" description="Disordered" evidence="4">
    <location>
        <begin position="1"/>
        <end position="22"/>
    </location>
</feature>
<organism evidence="6">
    <name type="scientific">marine metagenome</name>
    <dbReference type="NCBI Taxonomy" id="408172"/>
    <lineage>
        <taxon>unclassified sequences</taxon>
        <taxon>metagenomes</taxon>
        <taxon>ecological metagenomes</taxon>
    </lineage>
</organism>
<evidence type="ECO:0000256" key="4">
    <source>
        <dbReference type="SAM" id="MobiDB-lite"/>
    </source>
</evidence>
<gene>
    <name evidence="6" type="ORF">METZ01_LOCUS254717</name>
</gene>
<dbReference type="SMART" id="SM00316">
    <property type="entry name" value="S1"/>
    <property type="match status" value="2"/>
</dbReference>
<name>A0A382ISL7_9ZZZZ</name>
<feature type="non-terminal residue" evidence="6">
    <location>
        <position position="240"/>
    </location>
</feature>
<dbReference type="CDD" id="cd04465">
    <property type="entry name" value="S1_RPS1_repeat_ec2_hs2"/>
    <property type="match status" value="1"/>
</dbReference>
<dbReference type="PROSITE" id="PS50126">
    <property type="entry name" value="S1"/>
    <property type="match status" value="3"/>
</dbReference>
<dbReference type="InterPro" id="IPR012340">
    <property type="entry name" value="NA-bd_OB-fold"/>
</dbReference>
<proteinExistence type="inferred from homology"/>
<comment type="similarity">
    <text evidence="1">Belongs to the bacterial ribosomal protein bS1 family.</text>
</comment>
<dbReference type="AlphaFoldDB" id="A0A382ISL7"/>
<accession>A0A382ISL7</accession>
<sequence>MTEETTAAEEPQEKPIYGNVSIEELEKPEYDEDQINEFTALYEESISGIKEGQIVKGTVVSIGQSEVMVDIGFKSEGAVSIKEFSDPSAIDILQEVEVFLENVEDQEGQVVLSKQKADFMRVWDSIKDAHDTGNTVEGRLMRRIKGGIVVDLFGVEAFLPGSQIDIRQVKNFDQFIGQEFPFKIIKLNKARRNIVVSRRAVLEEERGRMREEIIKVLEEGQVREGVVKNITDFGAFIDLG</sequence>
<dbReference type="InterPro" id="IPR035104">
    <property type="entry name" value="Ribosomal_protein_S1-like"/>
</dbReference>
<protein>
    <recommendedName>
        <fullName evidence="5">S1 motif domain-containing protein</fullName>
    </recommendedName>
</protein>
<evidence type="ECO:0000256" key="3">
    <source>
        <dbReference type="ARBA" id="ARBA00023274"/>
    </source>
</evidence>
<evidence type="ECO:0000256" key="2">
    <source>
        <dbReference type="ARBA" id="ARBA00022980"/>
    </source>
</evidence>
<dbReference type="InterPro" id="IPR003029">
    <property type="entry name" value="S1_domain"/>
</dbReference>
<dbReference type="Gene3D" id="2.40.50.140">
    <property type="entry name" value="Nucleic acid-binding proteins"/>
    <property type="match status" value="2"/>
</dbReference>
<dbReference type="GO" id="GO:0006412">
    <property type="term" value="P:translation"/>
    <property type="evidence" value="ECO:0007669"/>
    <property type="project" value="TreeGrafter"/>
</dbReference>
<dbReference type="GO" id="GO:0003729">
    <property type="term" value="F:mRNA binding"/>
    <property type="evidence" value="ECO:0007669"/>
    <property type="project" value="TreeGrafter"/>
</dbReference>